<proteinExistence type="inferred from homology"/>
<dbReference type="GO" id="GO:0004309">
    <property type="term" value="F:exopolyphosphatase activity"/>
    <property type="evidence" value="ECO:0007669"/>
    <property type="project" value="TreeGrafter"/>
</dbReference>
<dbReference type="PANTHER" id="PTHR30457:SF12">
    <property type="entry name" value="5'_3'-NUCLEOTIDASE SURE"/>
    <property type="match status" value="1"/>
</dbReference>
<dbReference type="RefSeq" id="WP_048553075.1">
    <property type="nucleotide sequence ID" value="NZ_HF570958.1"/>
</dbReference>
<keyword evidence="11" id="KW-1185">Reference proteome</keyword>
<feature type="domain" description="Survival protein SurE-like phosphatase/nucleotidase" evidence="9">
    <location>
        <begin position="73"/>
        <end position="293"/>
    </location>
</feature>
<dbReference type="EC" id="3.1.3.5" evidence="3"/>
<reference evidence="10 11" key="1">
    <citation type="journal article" date="2013" name="ISME J.">
        <title>A metabolic model for members of the genus Tetrasphaera involved in enhanced biological phosphorus removal.</title>
        <authorList>
            <person name="Kristiansen R."/>
            <person name="Nguyen H.T.T."/>
            <person name="Saunders A.M."/>
            <person name="Nielsen J.L."/>
            <person name="Wimmer R."/>
            <person name="Le V.Q."/>
            <person name="McIlroy S.J."/>
            <person name="Petrovski S."/>
            <person name="Seviour R.J."/>
            <person name="Calteau A."/>
            <person name="Nielsen K.L."/>
            <person name="Nielsen P.H."/>
        </authorList>
    </citation>
    <scope>NUCLEOTIDE SEQUENCE [LARGE SCALE GENOMIC DNA]</scope>
    <source>
        <strain evidence="10 11">T1-X7</strain>
    </source>
</reference>
<dbReference type="AlphaFoldDB" id="A0A077LSX5"/>
<dbReference type="Proteomes" id="UP000035721">
    <property type="component" value="Unassembled WGS sequence"/>
</dbReference>
<keyword evidence="6" id="KW-0547">Nucleotide-binding</keyword>
<dbReference type="OrthoDB" id="9780815at2"/>
<evidence type="ECO:0000256" key="8">
    <source>
        <dbReference type="SAM" id="SignalP"/>
    </source>
</evidence>
<dbReference type="STRING" id="1194083.BN12_1200002"/>
<keyword evidence="8" id="KW-0732">Signal</keyword>
<dbReference type="GO" id="GO:0008253">
    <property type="term" value="F:5'-nucleotidase activity"/>
    <property type="evidence" value="ECO:0007669"/>
    <property type="project" value="UniProtKB-EC"/>
</dbReference>
<dbReference type="PANTHER" id="PTHR30457">
    <property type="entry name" value="5'-NUCLEOTIDASE SURE"/>
    <property type="match status" value="1"/>
</dbReference>
<name>A0A077LSX5_9MICO</name>
<evidence type="ECO:0000313" key="10">
    <source>
        <dbReference type="EMBL" id="CCH76348.1"/>
    </source>
</evidence>
<gene>
    <name evidence="10" type="ORF">BN12_1200002</name>
</gene>
<evidence type="ECO:0000259" key="9">
    <source>
        <dbReference type="Pfam" id="PF01975"/>
    </source>
</evidence>
<evidence type="ECO:0000256" key="7">
    <source>
        <dbReference type="ARBA" id="ARBA00022801"/>
    </source>
</evidence>
<dbReference type="EMBL" id="CAJB01000025">
    <property type="protein sequence ID" value="CCH76348.1"/>
    <property type="molecule type" value="Genomic_DNA"/>
</dbReference>
<comment type="caution">
    <text evidence="10">The sequence shown here is derived from an EMBL/GenBank/DDBJ whole genome shotgun (WGS) entry which is preliminary data.</text>
</comment>
<keyword evidence="5" id="KW-0479">Metal-binding</keyword>
<dbReference type="GO" id="GO:0046872">
    <property type="term" value="F:metal ion binding"/>
    <property type="evidence" value="ECO:0007669"/>
    <property type="project" value="UniProtKB-KW"/>
</dbReference>
<feature type="signal peptide" evidence="8">
    <location>
        <begin position="1"/>
        <end position="23"/>
    </location>
</feature>
<dbReference type="GO" id="GO:0000166">
    <property type="term" value="F:nucleotide binding"/>
    <property type="evidence" value="ECO:0007669"/>
    <property type="project" value="UniProtKB-KW"/>
</dbReference>
<evidence type="ECO:0000256" key="6">
    <source>
        <dbReference type="ARBA" id="ARBA00022741"/>
    </source>
</evidence>
<evidence type="ECO:0000256" key="5">
    <source>
        <dbReference type="ARBA" id="ARBA00022723"/>
    </source>
</evidence>
<feature type="chain" id="PRO_5039536608" description="5'-nucleotidase" evidence="8">
    <location>
        <begin position="24"/>
        <end position="375"/>
    </location>
</feature>
<dbReference type="InterPro" id="IPR030048">
    <property type="entry name" value="SurE"/>
</dbReference>
<dbReference type="InterPro" id="IPR036523">
    <property type="entry name" value="SurE-like_sf"/>
</dbReference>
<evidence type="ECO:0000313" key="11">
    <source>
        <dbReference type="Proteomes" id="UP000035721"/>
    </source>
</evidence>
<dbReference type="Pfam" id="PF01975">
    <property type="entry name" value="SurE"/>
    <property type="match status" value="1"/>
</dbReference>
<dbReference type="SUPFAM" id="SSF64167">
    <property type="entry name" value="SurE-like"/>
    <property type="match status" value="1"/>
</dbReference>
<evidence type="ECO:0000256" key="3">
    <source>
        <dbReference type="ARBA" id="ARBA00012643"/>
    </source>
</evidence>
<evidence type="ECO:0000256" key="4">
    <source>
        <dbReference type="ARBA" id="ARBA00022490"/>
    </source>
</evidence>
<keyword evidence="7 10" id="KW-0378">Hydrolase</keyword>
<accession>A0A077LSX5</accession>
<comment type="similarity">
    <text evidence="2">Belongs to the SurE nucleotidase family.</text>
</comment>
<evidence type="ECO:0000256" key="1">
    <source>
        <dbReference type="ARBA" id="ARBA00000815"/>
    </source>
</evidence>
<sequence length="375" mass="37442">MARHRFTLAATALGVGLTAVAVAAGTAGQATASEPSLAPAAAASASSAAAVESAAVSAASASSRSGSVKGLRILIVNDDSIQGQSASGSDGKGLYALRHALCAAGADVIAVGPWTVQSGMGGRITLTGPMTVQQVQPPAGYGTDCAGAPTGGRVFGVCAAAAPCVTATASTPASPSGSPSDAAIIALTKFIPDNYWPDGPDLVVSGINFGQNDAVTVYHSGTDSALVTAHRLGSPGIAFSEELTTTCLAGQGSCPEYTKAAAFATRLIGAVRKAHLITPKLALNVNYPHLEPGQRARRPELNVLGQCTAINFGPSGSVPAEGGTYSMGLVPSCKETTRNADTTALAHKHISIVPFDGDWTGKAPAGLRGLIRNLG</sequence>
<dbReference type="GO" id="GO:0008254">
    <property type="term" value="F:3'-nucleotidase activity"/>
    <property type="evidence" value="ECO:0007669"/>
    <property type="project" value="TreeGrafter"/>
</dbReference>
<keyword evidence="4" id="KW-0963">Cytoplasm</keyword>
<protein>
    <recommendedName>
        <fullName evidence="3">5'-nucleotidase</fullName>
        <ecNumber evidence="3">3.1.3.5</ecNumber>
    </recommendedName>
</protein>
<comment type="catalytic activity">
    <reaction evidence="1">
        <text>a ribonucleoside 5'-phosphate + H2O = a ribonucleoside + phosphate</text>
        <dbReference type="Rhea" id="RHEA:12484"/>
        <dbReference type="ChEBI" id="CHEBI:15377"/>
        <dbReference type="ChEBI" id="CHEBI:18254"/>
        <dbReference type="ChEBI" id="CHEBI:43474"/>
        <dbReference type="ChEBI" id="CHEBI:58043"/>
        <dbReference type="EC" id="3.1.3.5"/>
    </reaction>
</comment>
<evidence type="ECO:0000256" key="2">
    <source>
        <dbReference type="ARBA" id="ARBA00011062"/>
    </source>
</evidence>
<dbReference type="Gene3D" id="3.40.1210.10">
    <property type="entry name" value="Survival protein SurE-like phosphatase/nucleotidase"/>
    <property type="match status" value="1"/>
</dbReference>
<dbReference type="InterPro" id="IPR002828">
    <property type="entry name" value="SurE-like_Pase/nucleotidase"/>
</dbReference>
<organism evidence="10 11">
    <name type="scientific">Nostocoides japonicum T1-X7</name>
    <dbReference type="NCBI Taxonomy" id="1194083"/>
    <lineage>
        <taxon>Bacteria</taxon>
        <taxon>Bacillati</taxon>
        <taxon>Actinomycetota</taxon>
        <taxon>Actinomycetes</taxon>
        <taxon>Micrococcales</taxon>
        <taxon>Intrasporangiaceae</taxon>
        <taxon>Nostocoides</taxon>
    </lineage>
</organism>